<keyword evidence="5 9" id="KW-0812">Transmembrane</keyword>
<dbReference type="RefSeq" id="WP_004291267.1">
    <property type="nucleotide sequence ID" value="NZ_CP014646.1"/>
</dbReference>
<comment type="similarity">
    <text evidence="8">Belongs to the TsuA/YedE (TC 9.B.102) family.</text>
</comment>
<evidence type="ECO:0000313" key="11">
    <source>
        <dbReference type="Proteomes" id="UP000036902"/>
    </source>
</evidence>
<dbReference type="GO" id="GO:0005886">
    <property type="term" value="C:plasma membrane"/>
    <property type="evidence" value="ECO:0007669"/>
    <property type="project" value="UniProtKB-SubCell"/>
</dbReference>
<gene>
    <name evidence="10" type="ORF">AC731_015660</name>
</gene>
<evidence type="ECO:0000256" key="6">
    <source>
        <dbReference type="ARBA" id="ARBA00022989"/>
    </source>
</evidence>
<protein>
    <submittedName>
        <fullName evidence="10">YeeE/YedE</fullName>
    </submittedName>
</protein>
<dbReference type="InterPro" id="IPR007272">
    <property type="entry name" value="Sulf_transp_TsuA/YedE"/>
</dbReference>
<comment type="subcellular location">
    <subcellularLocation>
        <location evidence="1">Cell inner membrane</location>
        <topology evidence="1">Multi-pass membrane protein</topology>
    </subcellularLocation>
</comment>
<feature type="transmembrane region" description="Helical" evidence="9">
    <location>
        <begin position="359"/>
        <end position="386"/>
    </location>
</feature>
<feature type="transmembrane region" description="Helical" evidence="9">
    <location>
        <begin position="65"/>
        <end position="84"/>
    </location>
</feature>
<keyword evidence="11" id="KW-1185">Reference proteome</keyword>
<dbReference type="AlphaFoldDB" id="A0A127K8G6"/>
<evidence type="ECO:0000313" key="10">
    <source>
        <dbReference type="EMBL" id="AMO38243.1"/>
    </source>
</evidence>
<name>A0A127K8G6_9RHOO</name>
<evidence type="ECO:0000256" key="7">
    <source>
        <dbReference type="ARBA" id="ARBA00023136"/>
    </source>
</evidence>
<dbReference type="PANTHER" id="PTHR30574:SF1">
    <property type="entry name" value="SULPHUR TRANSPORT DOMAIN-CONTAINING PROTEIN"/>
    <property type="match status" value="1"/>
</dbReference>
<feature type="transmembrane region" description="Helical" evidence="9">
    <location>
        <begin position="237"/>
        <end position="255"/>
    </location>
</feature>
<evidence type="ECO:0000256" key="3">
    <source>
        <dbReference type="ARBA" id="ARBA00022475"/>
    </source>
</evidence>
<feature type="transmembrane region" description="Helical" evidence="9">
    <location>
        <begin position="168"/>
        <end position="188"/>
    </location>
</feature>
<keyword evidence="3" id="KW-1003">Cell membrane</keyword>
<organism evidence="10 11">
    <name type="scientific">Thauera humireducens</name>
    <dbReference type="NCBI Taxonomy" id="1134435"/>
    <lineage>
        <taxon>Bacteria</taxon>
        <taxon>Pseudomonadati</taxon>
        <taxon>Pseudomonadota</taxon>
        <taxon>Betaproteobacteria</taxon>
        <taxon>Rhodocyclales</taxon>
        <taxon>Zoogloeaceae</taxon>
        <taxon>Thauera</taxon>
    </lineage>
</organism>
<feature type="transmembrane region" description="Helical" evidence="9">
    <location>
        <begin position="33"/>
        <end position="53"/>
    </location>
</feature>
<reference evidence="11" key="1">
    <citation type="submission" date="2016-03" db="EMBL/GenBank/DDBJ databases">
        <authorList>
            <person name="Ma C."/>
            <person name="Zhou S."/>
            <person name="Yang G."/>
        </authorList>
    </citation>
    <scope>NUCLEOTIDE SEQUENCE [LARGE SCALE GENOMIC DNA]</scope>
    <source>
        <strain evidence="11">SgZ-1</strain>
    </source>
</reference>
<keyword evidence="7 9" id="KW-0472">Membrane</keyword>
<keyword evidence="2" id="KW-0813">Transport</keyword>
<keyword evidence="4" id="KW-0997">Cell inner membrane</keyword>
<proteinExistence type="inferred from homology"/>
<evidence type="ECO:0000256" key="5">
    <source>
        <dbReference type="ARBA" id="ARBA00022692"/>
    </source>
</evidence>
<dbReference type="KEGG" id="thu:AC731_015660"/>
<evidence type="ECO:0000256" key="4">
    <source>
        <dbReference type="ARBA" id="ARBA00022519"/>
    </source>
</evidence>
<evidence type="ECO:0000256" key="8">
    <source>
        <dbReference type="ARBA" id="ARBA00035655"/>
    </source>
</evidence>
<dbReference type="PANTHER" id="PTHR30574">
    <property type="entry name" value="INNER MEMBRANE PROTEIN YEDE"/>
    <property type="match status" value="1"/>
</dbReference>
<dbReference type="Pfam" id="PF04143">
    <property type="entry name" value="Sulf_transp"/>
    <property type="match status" value="1"/>
</dbReference>
<feature type="transmembrane region" description="Helical" evidence="9">
    <location>
        <begin position="335"/>
        <end position="353"/>
    </location>
</feature>
<dbReference type="Proteomes" id="UP000036902">
    <property type="component" value="Chromosome"/>
</dbReference>
<evidence type="ECO:0000256" key="1">
    <source>
        <dbReference type="ARBA" id="ARBA00004429"/>
    </source>
</evidence>
<sequence length="394" mass="40391">MRWFTRLFLVVGGLAGVLAVMLAAGVRQGLLALLGIGFGAVLQGARFGFTTGWRDFIERRDPQGLWAQMLLMVLAAAVSLPLIAGSGGELVGAVAPLTISLVLGAFLFGAAMQLADGCGSGTLYKAGAGAPLSFAVLPTFALGSFVGASHQPGWIALGGLPAVDLLAFGWPVALAITVLACGLVAWLAGRAAPRASSRVSSSVQAAALQSARAATASFVAAPVAETPRTATGWSRRWWLGALLLAALYGLHLIVAGQPWGIVYGIGVWGAKIATALGWSAVGDPFWGVDPHAVRLAEPLLADVTSVTNLGLIYGALAASRWNGPADFKIPSSRRLIAACVAGLVMGYSSRMAFGCNVGAYLGGIASASLHGWVWFALAFAGSVLGVRIRQRVSG</sequence>
<feature type="transmembrane region" description="Helical" evidence="9">
    <location>
        <begin position="90"/>
        <end position="111"/>
    </location>
</feature>
<keyword evidence="6 9" id="KW-1133">Transmembrane helix</keyword>
<evidence type="ECO:0000256" key="2">
    <source>
        <dbReference type="ARBA" id="ARBA00022448"/>
    </source>
</evidence>
<evidence type="ECO:0000256" key="9">
    <source>
        <dbReference type="SAM" id="Phobius"/>
    </source>
</evidence>
<feature type="transmembrane region" description="Helical" evidence="9">
    <location>
        <begin position="261"/>
        <end position="281"/>
    </location>
</feature>
<feature type="transmembrane region" description="Helical" evidence="9">
    <location>
        <begin position="123"/>
        <end position="148"/>
    </location>
</feature>
<accession>A0A127K8G6</accession>
<dbReference type="STRING" id="1134435.AC731_015660"/>
<dbReference type="EMBL" id="CP014646">
    <property type="protein sequence ID" value="AMO38243.1"/>
    <property type="molecule type" value="Genomic_DNA"/>
</dbReference>